<accession>A0A5S5BN97</accession>
<name>A0A5S5BN97_9BACL</name>
<sequence>MELDIKIERQADGKYRVYSELVSKYILVDASREDILALYDPEFRELVSGAIDAEIAKLEAAGRTKSLRG</sequence>
<evidence type="ECO:0000313" key="1">
    <source>
        <dbReference type="EMBL" id="TYP67680.1"/>
    </source>
</evidence>
<proteinExistence type="predicted"/>
<dbReference type="RefSeq" id="WP_148933666.1">
    <property type="nucleotide sequence ID" value="NZ_VNHS01000023.1"/>
</dbReference>
<dbReference type="Proteomes" id="UP000323257">
    <property type="component" value="Unassembled WGS sequence"/>
</dbReference>
<dbReference type="AlphaFoldDB" id="A0A5S5BN97"/>
<protein>
    <submittedName>
        <fullName evidence="1">Uncharacterized protein</fullName>
    </submittedName>
</protein>
<comment type="caution">
    <text evidence="1">The sequence shown here is derived from an EMBL/GenBank/DDBJ whole genome shotgun (WGS) entry which is preliminary data.</text>
</comment>
<evidence type="ECO:0000313" key="2">
    <source>
        <dbReference type="Proteomes" id="UP000323257"/>
    </source>
</evidence>
<organism evidence="1 2">
    <name type="scientific">Paenibacillus methanolicus</name>
    <dbReference type="NCBI Taxonomy" id="582686"/>
    <lineage>
        <taxon>Bacteria</taxon>
        <taxon>Bacillati</taxon>
        <taxon>Bacillota</taxon>
        <taxon>Bacilli</taxon>
        <taxon>Bacillales</taxon>
        <taxon>Paenibacillaceae</taxon>
        <taxon>Paenibacillus</taxon>
    </lineage>
</organism>
<dbReference type="EMBL" id="VNHS01000023">
    <property type="protein sequence ID" value="TYP67680.1"/>
    <property type="molecule type" value="Genomic_DNA"/>
</dbReference>
<reference evidence="1 2" key="1">
    <citation type="submission" date="2019-07" db="EMBL/GenBank/DDBJ databases">
        <title>Genomic Encyclopedia of Type Strains, Phase III (KMG-III): the genomes of soil and plant-associated and newly described type strains.</title>
        <authorList>
            <person name="Whitman W."/>
        </authorList>
    </citation>
    <scope>NUCLEOTIDE SEQUENCE [LARGE SCALE GENOMIC DNA]</scope>
    <source>
        <strain evidence="1 2">BL24</strain>
    </source>
</reference>
<keyword evidence="2" id="KW-1185">Reference proteome</keyword>
<gene>
    <name evidence="1" type="ORF">BCM02_1235</name>
</gene>